<accession>A0A2M7Q7D2</accession>
<evidence type="ECO:0000259" key="2">
    <source>
        <dbReference type="Pfam" id="PF01702"/>
    </source>
</evidence>
<dbReference type="InterPro" id="IPR036511">
    <property type="entry name" value="TGT-like_sf"/>
</dbReference>
<organism evidence="3 4">
    <name type="scientific">Candidatus Wolfebacteria bacterium CG_4_10_14_0_8_um_filter_37_11</name>
    <dbReference type="NCBI Taxonomy" id="1975062"/>
    <lineage>
        <taxon>Bacteria</taxon>
        <taxon>Candidatus Wolfeibacteriota</taxon>
    </lineage>
</organism>
<comment type="caution">
    <text evidence="3">The sequence shown here is derived from an EMBL/GenBank/DDBJ whole genome shotgun (WGS) entry which is preliminary data.</text>
</comment>
<proteinExistence type="predicted"/>
<sequence>MEFRIIKKSKRSKARLGILKTSNGEIETPSFVPVATQAVVKTLTSEEAKAAKCQILIANTFHLHLKPGEKIVKAVGSLHKFMNWDRPLMTDSGGFQVFSLGFGKDSGIGKISKKKGLVKVLLGQQPQNIKIVDNGVWFRSPVNGEKLFIGPKESIKIQEVLGADIIFAFDECTPPNADYEYTKKSLEKTHRWAAECLKAKNPKLK</sequence>
<dbReference type="SUPFAM" id="SSF51713">
    <property type="entry name" value="tRNA-guanine transglycosylase"/>
    <property type="match status" value="1"/>
</dbReference>
<dbReference type="EMBL" id="PFKZ01000102">
    <property type="protein sequence ID" value="PIY59273.1"/>
    <property type="molecule type" value="Genomic_DNA"/>
</dbReference>
<feature type="non-terminal residue" evidence="3">
    <location>
        <position position="205"/>
    </location>
</feature>
<evidence type="ECO:0000313" key="4">
    <source>
        <dbReference type="Proteomes" id="UP000230363"/>
    </source>
</evidence>
<name>A0A2M7Q7D2_9BACT</name>
<evidence type="ECO:0000256" key="1">
    <source>
        <dbReference type="ARBA" id="ARBA00022694"/>
    </source>
</evidence>
<reference evidence="4" key="1">
    <citation type="submission" date="2017-09" db="EMBL/GenBank/DDBJ databases">
        <title>Depth-based differentiation of microbial function through sediment-hosted aquifers and enrichment of novel symbionts in the deep terrestrial subsurface.</title>
        <authorList>
            <person name="Probst A.J."/>
            <person name="Ladd B."/>
            <person name="Jarett J.K."/>
            <person name="Geller-Mcgrath D.E."/>
            <person name="Sieber C.M.K."/>
            <person name="Emerson J.B."/>
            <person name="Anantharaman K."/>
            <person name="Thomas B.C."/>
            <person name="Malmstrom R."/>
            <person name="Stieglmeier M."/>
            <person name="Klingl A."/>
            <person name="Woyke T."/>
            <person name="Ryan C.M."/>
            <person name="Banfield J.F."/>
        </authorList>
    </citation>
    <scope>NUCLEOTIDE SEQUENCE [LARGE SCALE GENOMIC DNA]</scope>
</reference>
<keyword evidence="1" id="KW-0819">tRNA processing</keyword>
<dbReference type="InterPro" id="IPR050076">
    <property type="entry name" value="ArchSynthase1/Queuine_TRR"/>
</dbReference>
<dbReference type="Gene3D" id="3.20.20.105">
    <property type="entry name" value="Queuine tRNA-ribosyltransferase-like"/>
    <property type="match status" value="1"/>
</dbReference>
<dbReference type="GO" id="GO:0005829">
    <property type="term" value="C:cytosol"/>
    <property type="evidence" value="ECO:0007669"/>
    <property type="project" value="TreeGrafter"/>
</dbReference>
<feature type="domain" description="tRNA-guanine(15) transglycosylase-like" evidence="2">
    <location>
        <begin position="13"/>
        <end position="201"/>
    </location>
</feature>
<dbReference type="PANTHER" id="PTHR46499">
    <property type="entry name" value="QUEUINE TRNA-RIBOSYLTRANSFERASE"/>
    <property type="match status" value="1"/>
</dbReference>
<dbReference type="PANTHER" id="PTHR46499:SF1">
    <property type="entry name" value="QUEUINE TRNA-RIBOSYLTRANSFERASE"/>
    <property type="match status" value="1"/>
</dbReference>
<dbReference type="Proteomes" id="UP000230363">
    <property type="component" value="Unassembled WGS sequence"/>
</dbReference>
<dbReference type="InterPro" id="IPR002616">
    <property type="entry name" value="tRNA_ribo_trans-like"/>
</dbReference>
<gene>
    <name evidence="3" type="ORF">COY96_02735</name>
</gene>
<protein>
    <recommendedName>
        <fullName evidence="2">tRNA-guanine(15) transglycosylase-like domain-containing protein</fullName>
    </recommendedName>
</protein>
<dbReference type="Pfam" id="PF01702">
    <property type="entry name" value="TGT"/>
    <property type="match status" value="1"/>
</dbReference>
<dbReference type="AlphaFoldDB" id="A0A2M7Q7D2"/>
<evidence type="ECO:0000313" key="3">
    <source>
        <dbReference type="EMBL" id="PIY59273.1"/>
    </source>
</evidence>
<dbReference type="GO" id="GO:0008616">
    <property type="term" value="P:tRNA queuosine(34) biosynthetic process"/>
    <property type="evidence" value="ECO:0007669"/>
    <property type="project" value="TreeGrafter"/>
</dbReference>
<dbReference type="NCBIfam" id="TIGR00449">
    <property type="entry name" value="tgt_general"/>
    <property type="match status" value="1"/>
</dbReference>